<keyword evidence="2" id="KW-0732">Signal</keyword>
<name>A8Q7J3_MALGO</name>
<dbReference type="InParanoid" id="A8Q7J3"/>
<protein>
    <submittedName>
        <fullName evidence="3">Hypothetical phospholipase C</fullName>
    </submittedName>
</protein>
<dbReference type="CDD" id="cd16014">
    <property type="entry name" value="PLC"/>
    <property type="match status" value="1"/>
</dbReference>
<dbReference type="InterPro" id="IPR007312">
    <property type="entry name" value="Phosphoesterase"/>
</dbReference>
<sequence length="654" mass="72827">MFFNQAWASALAVAFAVALGSAGSAHASESGEQKWSNPGKDLKKIKHIVLFMQENRAFDHYFGTMHGVRGFQDPNVMVSNNTGQSVFHQPVDKTILSPAPPKDVHELQPFYLNWKGGDWNEKTQCMLAGVNDWVFNHAAWNNGENDHWALRNSVYSLGYFKEDEIPVQWNLADSFTVGDMYYESIIASTDPNRVAFFASTINPQHGSTVEGSNKHMGGPVLNNHASDGCQIAANGGPLSCMPLRWKTVPEYLQDAGISWQVYQDEDNFGDDPLAFFSQYEESSKHKGELAKRGTSYVGLKKFYEDARDGNLPEVSYIVAPENLSEHPPFMPKDGAWIQRKVAEAVMNGKDWDSTALIYSYDETGGWADHVMSPHPPRSEKGEWMVDPFLNFKGIQPIGPGYRLPFYIVSPWTRGGHVFTEHAAHESQTMFLEKWAEAHGKGFQSKEIPTWRRQQLSDLVNAFDFSKEDTSVPYIPRVRKPSQDHLTHRFNGGIKCLISHAGLVFPPVPYGKQDSSNSMQVNKGYKSVRGDLTEGRKLAFEANGRALSHANGKLGTSATKKNHDGGDQLFILHWLGSAPKDNRFHIATEKGDYITKKLSLSDNKNDAGVFSIRDVGNGAGYNVTELNAGKQVTISKDGSPEFGDSSFLKIYSVTR</sequence>
<dbReference type="InterPro" id="IPR017850">
    <property type="entry name" value="Alkaline_phosphatase_core_sf"/>
</dbReference>
<dbReference type="Gene3D" id="3.40.720.10">
    <property type="entry name" value="Alkaline Phosphatase, subunit A"/>
    <property type="match status" value="2"/>
</dbReference>
<dbReference type="GO" id="GO:0042578">
    <property type="term" value="F:phosphoric ester hydrolase activity"/>
    <property type="evidence" value="ECO:0007669"/>
    <property type="project" value="UniProtKB-ARBA"/>
</dbReference>
<organism evidence="3 4">
    <name type="scientific">Malassezia globosa (strain ATCC MYA-4612 / CBS 7966)</name>
    <name type="common">Dandruff-associated fungus</name>
    <dbReference type="NCBI Taxonomy" id="425265"/>
    <lineage>
        <taxon>Eukaryota</taxon>
        <taxon>Fungi</taxon>
        <taxon>Dikarya</taxon>
        <taxon>Basidiomycota</taxon>
        <taxon>Ustilaginomycotina</taxon>
        <taxon>Malasseziomycetes</taxon>
        <taxon>Malasseziales</taxon>
        <taxon>Malasseziaceae</taxon>
        <taxon>Malassezia</taxon>
    </lineage>
</organism>
<dbReference type="PANTHER" id="PTHR31956:SF1">
    <property type="entry name" value="NON-SPECIFIC PHOSPHOLIPASE C1"/>
    <property type="match status" value="1"/>
</dbReference>
<proteinExistence type="predicted"/>
<dbReference type="STRING" id="425265.A8Q7J3"/>
<dbReference type="GeneID" id="5853839"/>
<accession>A8Q7J3</accession>
<dbReference type="RefSeq" id="XP_001729533.1">
    <property type="nucleotide sequence ID" value="XM_001729481.1"/>
</dbReference>
<reference evidence="3 4" key="1">
    <citation type="journal article" date="2007" name="Proc. Natl. Acad. Sci. U.S.A.">
        <title>Dandruff-associated Malassezia genomes reveal convergent and divergent virulence traits shared with plant and human fungal pathogens.</title>
        <authorList>
            <person name="Xu J."/>
            <person name="Saunders C.W."/>
            <person name="Hu P."/>
            <person name="Grant R.A."/>
            <person name="Boekhout T."/>
            <person name="Kuramae E.E."/>
            <person name="Kronstad J.W."/>
            <person name="Deangelis Y.M."/>
            <person name="Reeder N.L."/>
            <person name="Johnstone K.R."/>
            <person name="Leland M."/>
            <person name="Fieno A.M."/>
            <person name="Begley W.M."/>
            <person name="Sun Y."/>
            <person name="Lacey M.P."/>
            <person name="Chaudhary T."/>
            <person name="Keough T."/>
            <person name="Chu L."/>
            <person name="Sears R."/>
            <person name="Yuan B."/>
            <person name="Dawson T.L.Jr."/>
        </authorList>
    </citation>
    <scope>NUCLEOTIDE SEQUENCE [LARGE SCALE GENOMIC DNA]</scope>
    <source>
        <strain evidence="4">ATCC MYA-4612 / CBS 7966</strain>
    </source>
</reference>
<dbReference type="OMA" id="PGEWIED"/>
<feature type="chain" id="PRO_5002728004" evidence="2">
    <location>
        <begin position="28"/>
        <end position="654"/>
    </location>
</feature>
<dbReference type="VEuPathDB" id="FungiDB:MGL_3077"/>
<dbReference type="Pfam" id="PF04185">
    <property type="entry name" value="Phosphoesterase"/>
    <property type="match status" value="1"/>
</dbReference>
<gene>
    <name evidence="3" type="ORF">MGL_3077</name>
</gene>
<evidence type="ECO:0000256" key="1">
    <source>
        <dbReference type="ARBA" id="ARBA00022801"/>
    </source>
</evidence>
<evidence type="ECO:0000313" key="3">
    <source>
        <dbReference type="EMBL" id="EDP42319.1"/>
    </source>
</evidence>
<keyword evidence="4" id="KW-1185">Reference proteome</keyword>
<evidence type="ECO:0000256" key="2">
    <source>
        <dbReference type="SAM" id="SignalP"/>
    </source>
</evidence>
<dbReference type="Proteomes" id="UP000008837">
    <property type="component" value="Unassembled WGS sequence"/>
</dbReference>
<feature type="signal peptide" evidence="2">
    <location>
        <begin position="1"/>
        <end position="27"/>
    </location>
</feature>
<comment type="caution">
    <text evidence="3">The sequence shown here is derived from an EMBL/GenBank/DDBJ whole genome shotgun (WGS) entry which is preliminary data.</text>
</comment>
<dbReference type="PANTHER" id="PTHR31956">
    <property type="entry name" value="NON-SPECIFIC PHOSPHOLIPASE C4-RELATED"/>
    <property type="match status" value="1"/>
</dbReference>
<dbReference type="KEGG" id="mgl:MGL_3077"/>
<dbReference type="OrthoDB" id="5135119at2759"/>
<dbReference type="EMBL" id="AAYY01000011">
    <property type="protein sequence ID" value="EDP42319.1"/>
    <property type="molecule type" value="Genomic_DNA"/>
</dbReference>
<keyword evidence="1" id="KW-0378">Hydrolase</keyword>
<evidence type="ECO:0000313" key="4">
    <source>
        <dbReference type="Proteomes" id="UP000008837"/>
    </source>
</evidence>
<dbReference type="AlphaFoldDB" id="A8Q7J3"/>